<gene>
    <name evidence="7" type="ORF">EDD59_13111</name>
</gene>
<keyword evidence="8" id="KW-1185">Reference proteome</keyword>
<evidence type="ECO:0000256" key="3">
    <source>
        <dbReference type="ARBA" id="ARBA00022729"/>
    </source>
</evidence>
<evidence type="ECO:0000256" key="4">
    <source>
        <dbReference type="SAM" id="MobiDB-lite"/>
    </source>
</evidence>
<feature type="compositionally biased region" description="Polar residues" evidence="4">
    <location>
        <begin position="39"/>
        <end position="48"/>
    </location>
</feature>
<evidence type="ECO:0000256" key="2">
    <source>
        <dbReference type="ARBA" id="ARBA00010742"/>
    </source>
</evidence>
<comment type="caution">
    <text evidence="7">The sequence shown here is derived from an EMBL/GenBank/DDBJ whole genome shotgun (WGS) entry which is preliminary data.</text>
</comment>
<evidence type="ECO:0000259" key="6">
    <source>
        <dbReference type="Pfam" id="PF09084"/>
    </source>
</evidence>
<dbReference type="InterPro" id="IPR015168">
    <property type="entry name" value="SsuA/THI5"/>
</dbReference>
<accession>A0A4R3K048</accession>
<dbReference type="Gene3D" id="3.40.190.10">
    <property type="entry name" value="Periplasmic binding protein-like II"/>
    <property type="match status" value="2"/>
</dbReference>
<reference evidence="7 8" key="1">
    <citation type="submission" date="2019-03" db="EMBL/GenBank/DDBJ databases">
        <title>Genomic Encyclopedia of Type Strains, Phase IV (KMG-IV): sequencing the most valuable type-strain genomes for metagenomic binning, comparative biology and taxonomic classification.</title>
        <authorList>
            <person name="Goeker M."/>
        </authorList>
    </citation>
    <scope>NUCLEOTIDE SEQUENCE [LARGE SCALE GENOMIC DNA]</scope>
    <source>
        <strain evidence="7 8">DSM 29489</strain>
    </source>
</reference>
<feature type="compositionally biased region" description="Basic and acidic residues" evidence="4">
    <location>
        <begin position="26"/>
        <end position="35"/>
    </location>
</feature>
<dbReference type="Pfam" id="PF09084">
    <property type="entry name" value="NMT1"/>
    <property type="match status" value="1"/>
</dbReference>
<sequence>MKKRIISVLTAAALIVSVVAGCSSSKDSEASKRPETAGTADSASSNPSSEDDDTIKLRTCFATGMTGAVNNFAIEKGLYKELGIEFDNIQWSSNDEALSMITRGEVDLADGDPSSYIPGIYNGVPAKLVGNMWRYSGCYWLVAGDDSIKEISDLKGKTIGTAAAAGGMRLSVLKMLEENEIGEDDVTLVANGTYQSAYATLTSGEVDATIIHNPYAALAEAEGTGHILGRAWDYIPDYYTGTIIASNEMIEKQPEKLQRFLTAYYKVHEEVKNEYFDEFISWAAKQMNTPEDVMKKAVESEKDVWFDYPVIPDDRINTTVEYLKDYGWLDKNVKADGTYTNEFAQKAADELGLTDPESK</sequence>
<dbReference type="PROSITE" id="PS51257">
    <property type="entry name" value="PROKAR_LIPOPROTEIN"/>
    <property type="match status" value="1"/>
</dbReference>
<name>A0A4R3K048_9FIRM</name>
<dbReference type="PANTHER" id="PTHR30024">
    <property type="entry name" value="ALIPHATIC SULFONATES-BINDING PROTEIN-RELATED"/>
    <property type="match status" value="1"/>
</dbReference>
<feature type="region of interest" description="Disordered" evidence="4">
    <location>
        <begin position="25"/>
        <end position="52"/>
    </location>
</feature>
<protein>
    <submittedName>
        <fullName evidence="7">NitT/TauT family transport system substrate-binding protein</fullName>
    </submittedName>
</protein>
<evidence type="ECO:0000313" key="7">
    <source>
        <dbReference type="EMBL" id="TCS75054.1"/>
    </source>
</evidence>
<comment type="similarity">
    <text evidence="2">Belongs to the bacterial solute-binding protein SsuA/TauA family.</text>
</comment>
<feature type="domain" description="SsuA/THI5-like" evidence="6">
    <location>
        <begin position="73"/>
        <end position="266"/>
    </location>
</feature>
<evidence type="ECO:0000256" key="5">
    <source>
        <dbReference type="SAM" id="SignalP"/>
    </source>
</evidence>
<proteinExistence type="inferred from homology"/>
<evidence type="ECO:0000313" key="8">
    <source>
        <dbReference type="Proteomes" id="UP000295726"/>
    </source>
</evidence>
<comment type="subcellular location">
    <subcellularLocation>
        <location evidence="1">Periplasm</location>
    </subcellularLocation>
</comment>
<dbReference type="RefSeq" id="WP_165920959.1">
    <property type="nucleotide sequence ID" value="NZ_SLZZ01000031.1"/>
</dbReference>
<feature type="chain" id="PRO_5039332863" evidence="5">
    <location>
        <begin position="21"/>
        <end position="359"/>
    </location>
</feature>
<dbReference type="GO" id="GO:0042597">
    <property type="term" value="C:periplasmic space"/>
    <property type="evidence" value="ECO:0007669"/>
    <property type="project" value="UniProtKB-SubCell"/>
</dbReference>
<evidence type="ECO:0000256" key="1">
    <source>
        <dbReference type="ARBA" id="ARBA00004418"/>
    </source>
</evidence>
<dbReference type="EMBL" id="SLZZ01000031">
    <property type="protein sequence ID" value="TCS75054.1"/>
    <property type="molecule type" value="Genomic_DNA"/>
</dbReference>
<dbReference type="SUPFAM" id="SSF53850">
    <property type="entry name" value="Periplasmic binding protein-like II"/>
    <property type="match status" value="1"/>
</dbReference>
<feature type="signal peptide" evidence="5">
    <location>
        <begin position="1"/>
        <end position="20"/>
    </location>
</feature>
<dbReference type="Proteomes" id="UP000295726">
    <property type="component" value="Unassembled WGS sequence"/>
</dbReference>
<keyword evidence="3 5" id="KW-0732">Signal</keyword>
<dbReference type="PANTHER" id="PTHR30024:SF47">
    <property type="entry name" value="TAURINE-BINDING PERIPLASMIC PROTEIN"/>
    <property type="match status" value="1"/>
</dbReference>
<dbReference type="AlphaFoldDB" id="A0A4R3K048"/>
<organism evidence="7 8">
    <name type="scientific">Muricomes intestini</name>
    <dbReference type="NCBI Taxonomy" id="1796634"/>
    <lineage>
        <taxon>Bacteria</taxon>
        <taxon>Bacillati</taxon>
        <taxon>Bacillota</taxon>
        <taxon>Clostridia</taxon>
        <taxon>Lachnospirales</taxon>
        <taxon>Lachnospiraceae</taxon>
        <taxon>Muricomes</taxon>
    </lineage>
</organism>